<dbReference type="InterPro" id="IPR002059">
    <property type="entry name" value="CSP_DNA-bd"/>
</dbReference>
<dbReference type="PROSITE" id="PS51857">
    <property type="entry name" value="CSD_2"/>
    <property type="match status" value="1"/>
</dbReference>
<dbReference type="Gene3D" id="2.40.50.140">
    <property type="entry name" value="Nucleic acid-binding proteins"/>
    <property type="match status" value="1"/>
</dbReference>
<dbReference type="EMBL" id="KP211901">
    <property type="protein sequence ID" value="ANV80655.1"/>
    <property type="molecule type" value="Genomic_DNA"/>
</dbReference>
<sequence>MSLPTSIQGNMKYYMLVLVNSMAQGTVKWFNRIKGFGFIERDEGDDLFVHKSQVEEEITEGDSVEFEIGEGPKGPNAINVKKLD</sequence>
<name>A0A1B1TED8_9ARCH</name>
<reference evidence="2" key="2">
    <citation type="journal article" date="2015" name="ISME J.">
        <title>A new class of marine Euryarchaeota group II from the Mediterranean deep chlorophyll maximum.</title>
        <authorList>
            <person name="Martin-Cuadrado A.B."/>
            <person name="Garcia-Heredia I."/>
            <person name="Molto A.G."/>
            <person name="Lopez-Ubeda R."/>
            <person name="Kimes N."/>
            <person name="Lopez-Garcia P."/>
            <person name="Moreira D."/>
            <person name="Rodriguez-Valera F."/>
        </authorList>
    </citation>
    <scope>NUCLEOTIDE SEQUENCE</scope>
</reference>
<dbReference type="InterPro" id="IPR011129">
    <property type="entry name" value="CSD"/>
</dbReference>
<dbReference type="InterPro" id="IPR012340">
    <property type="entry name" value="NA-bd_OB-fold"/>
</dbReference>
<dbReference type="CDD" id="cd04458">
    <property type="entry name" value="CSP_CDS"/>
    <property type="match status" value="1"/>
</dbReference>
<accession>A0A1B1TED8</accession>
<organism evidence="2">
    <name type="scientific">uncultured Poseidoniia archaeon</name>
    <dbReference type="NCBI Taxonomy" id="1697135"/>
    <lineage>
        <taxon>Archaea</taxon>
        <taxon>Methanobacteriati</taxon>
        <taxon>Thermoplasmatota</taxon>
        <taxon>Candidatus Poseidoniia</taxon>
        <taxon>environmental samples</taxon>
    </lineage>
</organism>
<reference evidence="2" key="1">
    <citation type="submission" date="2014-11" db="EMBL/GenBank/DDBJ databases">
        <authorList>
            <person name="Zhu J."/>
            <person name="Qi W."/>
            <person name="Song R."/>
        </authorList>
    </citation>
    <scope>NUCLEOTIDE SEQUENCE</scope>
</reference>
<feature type="domain" description="CSD" evidence="1">
    <location>
        <begin position="22"/>
        <end position="82"/>
    </location>
</feature>
<protein>
    <recommendedName>
        <fullName evidence="1">CSD domain-containing protein</fullName>
    </recommendedName>
</protein>
<dbReference type="InterPro" id="IPR050181">
    <property type="entry name" value="Cold_shock_domain"/>
</dbReference>
<dbReference type="GO" id="GO:0003676">
    <property type="term" value="F:nucleic acid binding"/>
    <property type="evidence" value="ECO:0007669"/>
    <property type="project" value="InterPro"/>
</dbReference>
<dbReference type="SUPFAM" id="SSF50249">
    <property type="entry name" value="Nucleic acid-binding proteins"/>
    <property type="match status" value="1"/>
</dbReference>
<dbReference type="SMART" id="SM00357">
    <property type="entry name" value="CSP"/>
    <property type="match status" value="1"/>
</dbReference>
<dbReference type="PRINTS" id="PR00050">
    <property type="entry name" value="COLDSHOCK"/>
</dbReference>
<evidence type="ECO:0000259" key="1">
    <source>
        <dbReference type="PROSITE" id="PS51857"/>
    </source>
</evidence>
<proteinExistence type="predicted"/>
<dbReference type="PANTHER" id="PTHR11544">
    <property type="entry name" value="COLD SHOCK DOMAIN CONTAINING PROTEINS"/>
    <property type="match status" value="1"/>
</dbReference>
<dbReference type="InterPro" id="IPR019844">
    <property type="entry name" value="CSD_CS"/>
</dbReference>
<evidence type="ECO:0000313" key="2">
    <source>
        <dbReference type="EMBL" id="ANV80655.1"/>
    </source>
</evidence>
<dbReference type="PROSITE" id="PS00352">
    <property type="entry name" value="CSD_1"/>
    <property type="match status" value="1"/>
</dbReference>
<dbReference type="AlphaFoldDB" id="A0A1B1TED8"/>
<dbReference type="Pfam" id="PF00313">
    <property type="entry name" value="CSD"/>
    <property type="match status" value="1"/>
</dbReference>